<evidence type="ECO:0000313" key="3">
    <source>
        <dbReference type="Proteomes" id="UP001361239"/>
    </source>
</evidence>
<dbReference type="Pfam" id="PF07045">
    <property type="entry name" value="DUF1330"/>
    <property type="match status" value="1"/>
</dbReference>
<dbReference type="Gene3D" id="3.30.70.100">
    <property type="match status" value="1"/>
</dbReference>
<keyword evidence="3" id="KW-1185">Reference proteome</keyword>
<evidence type="ECO:0000313" key="2">
    <source>
        <dbReference type="EMBL" id="MEJ5976289.1"/>
    </source>
</evidence>
<name>A0ABU8RT56_9SPHN</name>
<dbReference type="EMBL" id="JBBHJZ010000001">
    <property type="protein sequence ID" value="MEJ5976289.1"/>
    <property type="molecule type" value="Genomic_DNA"/>
</dbReference>
<evidence type="ECO:0000259" key="1">
    <source>
        <dbReference type="Pfam" id="PF07045"/>
    </source>
</evidence>
<accession>A0ABU8RT56</accession>
<dbReference type="InterPro" id="IPR010753">
    <property type="entry name" value="DUF1330"/>
</dbReference>
<organism evidence="2 3">
    <name type="scientific">Novosphingobium anseongense</name>
    <dbReference type="NCBI Taxonomy" id="3133436"/>
    <lineage>
        <taxon>Bacteria</taxon>
        <taxon>Pseudomonadati</taxon>
        <taxon>Pseudomonadota</taxon>
        <taxon>Alphaproteobacteria</taxon>
        <taxon>Sphingomonadales</taxon>
        <taxon>Sphingomonadaceae</taxon>
        <taxon>Novosphingobium</taxon>
    </lineage>
</organism>
<dbReference type="RefSeq" id="WP_339586205.1">
    <property type="nucleotide sequence ID" value="NZ_JBBHJZ010000001.1"/>
</dbReference>
<dbReference type="SUPFAM" id="SSF54909">
    <property type="entry name" value="Dimeric alpha+beta barrel"/>
    <property type="match status" value="1"/>
</dbReference>
<reference evidence="2 3" key="1">
    <citation type="submission" date="2024-03" db="EMBL/GenBank/DDBJ databases">
        <authorList>
            <person name="Jo J.-H."/>
        </authorList>
    </citation>
    <scope>NUCLEOTIDE SEQUENCE [LARGE SCALE GENOMIC DNA]</scope>
    <source>
        <strain evidence="2 3">PS1R-30</strain>
    </source>
</reference>
<sequence length="95" mass="10449">MPSAYAIFIREGEIVDPEAMAAYKAGNAGVPVPGLTPRVVYGAMETVEGEAADGMVILEFPSMQEARDWYYGEYNERAKLRQKAAPYRGFLVEGL</sequence>
<dbReference type="Proteomes" id="UP001361239">
    <property type="component" value="Unassembled WGS sequence"/>
</dbReference>
<dbReference type="InterPro" id="IPR011008">
    <property type="entry name" value="Dimeric_a/b-barrel"/>
</dbReference>
<protein>
    <submittedName>
        <fullName evidence="2">DUF1330 domain-containing protein</fullName>
    </submittedName>
</protein>
<comment type="caution">
    <text evidence="2">The sequence shown here is derived from an EMBL/GenBank/DDBJ whole genome shotgun (WGS) entry which is preliminary data.</text>
</comment>
<proteinExistence type="predicted"/>
<feature type="domain" description="DUF1330" evidence="1">
    <location>
        <begin position="4"/>
        <end position="95"/>
    </location>
</feature>
<gene>
    <name evidence="2" type="ORF">WG901_06565</name>
</gene>